<evidence type="ECO:0000313" key="10">
    <source>
        <dbReference type="Proteomes" id="UP001652622"/>
    </source>
</evidence>
<feature type="region of interest" description="Disordered" evidence="7">
    <location>
        <begin position="1"/>
        <end position="59"/>
    </location>
</feature>
<evidence type="ECO:0000256" key="5">
    <source>
        <dbReference type="ARBA" id="ARBA00022490"/>
    </source>
</evidence>
<dbReference type="Gene3D" id="2.30.29.30">
    <property type="entry name" value="Pleckstrin-homology domain (PH domain)/Phosphotyrosine-binding domain (PTB)"/>
    <property type="match status" value="1"/>
</dbReference>
<dbReference type="SMART" id="SM00404">
    <property type="entry name" value="PTPc_motif"/>
    <property type="match status" value="1"/>
</dbReference>
<evidence type="ECO:0000256" key="3">
    <source>
        <dbReference type="ARBA" id="ARBA00007471"/>
    </source>
</evidence>
<comment type="subcellular location">
    <subcellularLocation>
        <location evidence="2">Cytoplasm</location>
    </subcellularLocation>
    <subcellularLocation>
        <location evidence="1">Endomembrane system</location>
        <topology evidence="1">Peripheral membrane protein</topology>
    </subcellularLocation>
</comment>
<dbReference type="PROSITE" id="PS00383">
    <property type="entry name" value="TYR_PHOSPHATASE_1"/>
    <property type="match status" value="1"/>
</dbReference>
<keyword evidence="6" id="KW-0443">Lipid metabolism</keyword>
<dbReference type="InterPro" id="IPR037857">
    <property type="entry name" value="MTMR1_PH-GRAM"/>
</dbReference>
<evidence type="ECO:0000259" key="9">
    <source>
        <dbReference type="PROSITE" id="PS51339"/>
    </source>
</evidence>
<evidence type="ECO:0000256" key="4">
    <source>
        <dbReference type="ARBA" id="ARBA00012903"/>
    </source>
</evidence>
<dbReference type="InterPro" id="IPR011993">
    <property type="entry name" value="PH-like_dom_sf"/>
</dbReference>
<dbReference type="CDD" id="cd13358">
    <property type="entry name" value="PH-GRAM_MTMR1"/>
    <property type="match status" value="1"/>
</dbReference>
<evidence type="ECO:0000256" key="7">
    <source>
        <dbReference type="SAM" id="MobiDB-lite"/>
    </source>
</evidence>
<dbReference type="Proteomes" id="UP001652622">
    <property type="component" value="Unplaced"/>
</dbReference>
<dbReference type="SUPFAM" id="SSF50729">
    <property type="entry name" value="PH domain-like"/>
    <property type="match status" value="1"/>
</dbReference>
<comment type="similarity">
    <text evidence="3">Belongs to the protein-tyrosine phosphatase family. Non-receptor class myotubularin subfamily.</text>
</comment>
<evidence type="ECO:0000256" key="6">
    <source>
        <dbReference type="ARBA" id="ARBA00023098"/>
    </source>
</evidence>
<reference evidence="11" key="1">
    <citation type="submission" date="2025-08" db="UniProtKB">
        <authorList>
            <consortium name="RefSeq"/>
        </authorList>
    </citation>
    <scope>IDENTIFICATION</scope>
    <source>
        <tissue evidence="11">Blood</tissue>
    </source>
</reference>
<feature type="domain" description="Myotubularin phosphatase" evidence="9">
    <location>
        <begin position="256"/>
        <end position="631"/>
    </location>
</feature>
<feature type="region of interest" description="Disordered" evidence="7">
    <location>
        <begin position="669"/>
        <end position="693"/>
    </location>
</feature>
<dbReference type="RefSeq" id="XP_060539905.1">
    <property type="nucleotide sequence ID" value="XM_060683922.1"/>
</dbReference>
<feature type="domain" description="Tyrosine specific protein phosphatases" evidence="8">
    <location>
        <begin position="437"/>
        <end position="499"/>
    </location>
</feature>
<dbReference type="InterPro" id="IPR030564">
    <property type="entry name" value="Myotubularin"/>
</dbReference>
<dbReference type="InterPro" id="IPR004182">
    <property type="entry name" value="GRAM"/>
</dbReference>
<evidence type="ECO:0000313" key="11">
    <source>
        <dbReference type="RefSeq" id="XP_060539905.1"/>
    </source>
</evidence>
<organism evidence="10 11">
    <name type="scientific">Pantherophis guttatus</name>
    <name type="common">Corn snake</name>
    <name type="synonym">Elaphe guttata</name>
    <dbReference type="NCBI Taxonomy" id="94885"/>
    <lineage>
        <taxon>Eukaryota</taxon>
        <taxon>Metazoa</taxon>
        <taxon>Chordata</taxon>
        <taxon>Craniata</taxon>
        <taxon>Vertebrata</taxon>
        <taxon>Euteleostomi</taxon>
        <taxon>Lepidosauria</taxon>
        <taxon>Squamata</taxon>
        <taxon>Bifurcata</taxon>
        <taxon>Unidentata</taxon>
        <taxon>Episquamata</taxon>
        <taxon>Toxicofera</taxon>
        <taxon>Serpentes</taxon>
        <taxon>Colubroidea</taxon>
        <taxon>Colubridae</taxon>
        <taxon>Colubrinae</taxon>
        <taxon>Pantherophis</taxon>
    </lineage>
</organism>
<dbReference type="Pfam" id="PF06602">
    <property type="entry name" value="Myotub-related"/>
    <property type="match status" value="1"/>
</dbReference>
<dbReference type="SMART" id="SM00568">
    <property type="entry name" value="GRAM"/>
    <property type="match status" value="1"/>
</dbReference>
<gene>
    <name evidence="11" type="primary">MTMR1</name>
</gene>
<dbReference type="PANTHER" id="PTHR10807">
    <property type="entry name" value="MYOTUBULARIN-RELATED"/>
    <property type="match status" value="1"/>
</dbReference>
<dbReference type="InterPro" id="IPR029021">
    <property type="entry name" value="Prot-tyrosine_phosphatase-like"/>
</dbReference>
<dbReference type="SUPFAM" id="SSF52799">
    <property type="entry name" value="(Phosphotyrosine protein) phosphatases II"/>
    <property type="match status" value="1"/>
</dbReference>
<accession>A0ABM3YUV5</accession>
<keyword evidence="10" id="KW-1185">Reference proteome</keyword>
<keyword evidence="5" id="KW-0963">Cytoplasm</keyword>
<dbReference type="InterPro" id="IPR016130">
    <property type="entry name" value="Tyr_Pase_AS"/>
</dbReference>
<dbReference type="Pfam" id="PF02893">
    <property type="entry name" value="GRAM"/>
    <property type="match status" value="1"/>
</dbReference>
<evidence type="ECO:0000256" key="2">
    <source>
        <dbReference type="ARBA" id="ARBA00004496"/>
    </source>
</evidence>
<evidence type="ECO:0000256" key="1">
    <source>
        <dbReference type="ARBA" id="ARBA00004184"/>
    </source>
</evidence>
<proteinExistence type="inferred from homology"/>
<name>A0ABM3YUV5_PANGU</name>
<dbReference type="GeneID" id="117677976"/>
<feature type="compositionally biased region" description="Low complexity" evidence="7">
    <location>
        <begin position="7"/>
        <end position="49"/>
    </location>
</feature>
<protein>
    <recommendedName>
        <fullName evidence="4">phosphatidylinositol-3,5-bisphosphate 3-phosphatase</fullName>
        <ecNumber evidence="4">3.1.3.95</ecNumber>
    </recommendedName>
</protein>
<dbReference type="InterPro" id="IPR010569">
    <property type="entry name" value="Myotubularin-like_Pase_dom"/>
</dbReference>
<sequence length="693" mass="78269">MEGGRPAAAATGTGTALGASLESGGPARRPSRLAAPAASTAPASASPGAEQPADSPTGSHVEWCKQLIAATISSQISGSVLSDNVSREHRVYRKPTIREIQDGRNGYPSDAEFDQALRDGNKLAQMEEAPLFPGESIKAIAKDVVYICPFIGAISGTLTVTDYKMYFKNVERDPHFVLDVPLGVISRVEKIGVQSHGDNSCGIEIVCKDMRNLRFAYKQEEQRLEIFQNLITRAFPLSHGLPFFAFTYKEKFPTNGWKVYDPVAEYKRQGLPNESWKISKINSMYEFCDTYPAVLVVPTSVKDEDLSRVAAFRAKGRVPVLSWIHPESQATLTRCSQPLIGPNDKQCKEDEKYLQTIMDANAQSHKLFIFDARQNSVADTNKTKGGGYESESAYPNVELIFLEIPNIHVMRESLRKLKEIVYPTIDESRWLSNVESTHWLEYIRMLLAGAVRIADKIESGKTSVVVHCSDGWDRTSQLTSLAMLMLDSYYRTIKGFEVLLEKEWMSFGHRFALRVGHGDDDHADADRSPLFLQFIDCVWQMTKQFPAAFEFNELFLINILDHLYSCLFGTFLYNSEHRRVKEEINAKTVSLWSYINSQVDEFSNPFYVNYKNHVLYPVGSLSHLELWVNYYVRWNPRMRPQIPIHQNLKELLAIRTELQKRVEELQREAAKRSISSSSERGSPPAVTPVHTSV</sequence>
<dbReference type="PROSITE" id="PS51339">
    <property type="entry name" value="PPASE_MYOTUBULARIN"/>
    <property type="match status" value="1"/>
</dbReference>
<dbReference type="PANTHER" id="PTHR10807:SF40">
    <property type="entry name" value="MYOTUBULARIN-RELATED PROTEIN 1"/>
    <property type="match status" value="1"/>
</dbReference>
<dbReference type="EC" id="3.1.3.95" evidence="4"/>
<dbReference type="InterPro" id="IPR000387">
    <property type="entry name" value="Tyr_Pase_dom"/>
</dbReference>
<dbReference type="InterPro" id="IPR003595">
    <property type="entry name" value="Tyr_Pase_cat"/>
</dbReference>
<dbReference type="PROSITE" id="PS50056">
    <property type="entry name" value="TYR_PHOSPHATASE_2"/>
    <property type="match status" value="1"/>
</dbReference>
<evidence type="ECO:0000259" key="8">
    <source>
        <dbReference type="PROSITE" id="PS50056"/>
    </source>
</evidence>